<dbReference type="InterPro" id="IPR011989">
    <property type="entry name" value="ARM-like"/>
</dbReference>
<dbReference type="AlphaFoldDB" id="A0A8S0SND0"/>
<dbReference type="Pfam" id="PF09759">
    <property type="entry name" value="Atx10homo_assoc"/>
    <property type="match status" value="1"/>
</dbReference>
<dbReference type="InterPro" id="IPR019156">
    <property type="entry name" value="Ataxin-10_domain"/>
</dbReference>
<dbReference type="PANTHER" id="PTHR13255:SF0">
    <property type="entry name" value="ATAXIN-10"/>
    <property type="match status" value="1"/>
</dbReference>
<dbReference type="GO" id="GO:0051301">
    <property type="term" value="P:cell division"/>
    <property type="evidence" value="ECO:0007669"/>
    <property type="project" value="UniProtKB-KW"/>
</dbReference>
<accession>A0A8S0SND0</accession>
<dbReference type="PANTHER" id="PTHR13255">
    <property type="entry name" value="ATAXIN-10"/>
    <property type="match status" value="1"/>
</dbReference>
<gene>
    <name evidence="4" type="ORF">OLEA9_A005064</name>
</gene>
<evidence type="ECO:0000259" key="3">
    <source>
        <dbReference type="Pfam" id="PF09759"/>
    </source>
</evidence>
<dbReference type="InterPro" id="IPR051374">
    <property type="entry name" value="Ataxin-10/CTR86_families"/>
</dbReference>
<feature type="domain" description="Ataxin-10" evidence="3">
    <location>
        <begin position="393"/>
        <end position="486"/>
    </location>
</feature>
<keyword evidence="5" id="KW-1185">Reference proteome</keyword>
<evidence type="ECO:0000256" key="1">
    <source>
        <dbReference type="ARBA" id="ARBA00022618"/>
    </source>
</evidence>
<dbReference type="Proteomes" id="UP000594638">
    <property type="component" value="Unassembled WGS sequence"/>
</dbReference>
<evidence type="ECO:0000313" key="4">
    <source>
        <dbReference type="EMBL" id="CAA2994474.1"/>
    </source>
</evidence>
<protein>
    <submittedName>
        <fullName evidence="4">Ataxin-10</fullName>
    </submittedName>
</protein>
<dbReference type="OrthoDB" id="379794at2759"/>
<dbReference type="EMBL" id="CACTIH010005474">
    <property type="protein sequence ID" value="CAA2994474.1"/>
    <property type="molecule type" value="Genomic_DNA"/>
</dbReference>
<dbReference type="GO" id="GO:0005829">
    <property type="term" value="C:cytosol"/>
    <property type="evidence" value="ECO:0007669"/>
    <property type="project" value="TreeGrafter"/>
</dbReference>
<dbReference type="SUPFAM" id="SSF48371">
    <property type="entry name" value="ARM repeat"/>
    <property type="match status" value="1"/>
</dbReference>
<sequence>MDGGKLLELGVPHDVVEPLLVASDSSTLEKALVRLIEISRTPDGRSDLASKNALVPTLTLCQSLCSPPSRHFLLLSLKLLRNLCAGEIDNQNLFIEQTGVGIVSSIFNAVVLASGSDYEIIRLSLQLLGNVSLAGEEHQLAVWQHFFPLEFLEIAKVRSKETCDPLCMVIYTCCEGNNERMIELFTDQGLQLVVEIIRTATLADGFKEDWLKLLLSTICLDKSYFAPIFSKLFLVSSAENFDSDISTGNHFGGEHAFLLSVLSEILNERIMDVTVSNDFALSVLGIFRKVVGVVDFVETPKSGLPTALAEVDVLGYSLTILRDVCACGGVKGSNEDVSGDLVDVLVSSGLIELLLSLLRDLEPPLIIRKTMRQSENQEATMSSLSKRCPYKGFRRDVVAIIGNCSYRRKHVQSKIREQDGILLLLQQCVSDEDNPFLREWGIWSVRNILEGNRENQQVVANLELQGSVDVPEIAQLGLRVEVDPETRRAKLVNV</sequence>
<name>A0A8S0SND0_OLEEU</name>
<reference evidence="4 5" key="1">
    <citation type="submission" date="2019-12" db="EMBL/GenBank/DDBJ databases">
        <authorList>
            <person name="Alioto T."/>
            <person name="Alioto T."/>
            <person name="Gomez Garrido J."/>
        </authorList>
    </citation>
    <scope>NUCLEOTIDE SEQUENCE [LARGE SCALE GENOMIC DNA]</scope>
</reference>
<evidence type="ECO:0000256" key="2">
    <source>
        <dbReference type="ARBA" id="ARBA00023306"/>
    </source>
</evidence>
<organism evidence="4 5">
    <name type="scientific">Olea europaea subsp. europaea</name>
    <dbReference type="NCBI Taxonomy" id="158383"/>
    <lineage>
        <taxon>Eukaryota</taxon>
        <taxon>Viridiplantae</taxon>
        <taxon>Streptophyta</taxon>
        <taxon>Embryophyta</taxon>
        <taxon>Tracheophyta</taxon>
        <taxon>Spermatophyta</taxon>
        <taxon>Magnoliopsida</taxon>
        <taxon>eudicotyledons</taxon>
        <taxon>Gunneridae</taxon>
        <taxon>Pentapetalae</taxon>
        <taxon>asterids</taxon>
        <taxon>lamiids</taxon>
        <taxon>Lamiales</taxon>
        <taxon>Oleaceae</taxon>
        <taxon>Oleeae</taxon>
        <taxon>Olea</taxon>
    </lineage>
</organism>
<dbReference type="Gramene" id="OE9A005064T4">
    <property type="protein sequence ID" value="OE9A005064C4"/>
    <property type="gene ID" value="OE9A005064"/>
</dbReference>
<dbReference type="InterPro" id="IPR016024">
    <property type="entry name" value="ARM-type_fold"/>
</dbReference>
<keyword evidence="1" id="KW-0132">Cell division</keyword>
<evidence type="ECO:0000313" key="5">
    <source>
        <dbReference type="Proteomes" id="UP000594638"/>
    </source>
</evidence>
<dbReference type="Gene3D" id="1.25.10.10">
    <property type="entry name" value="Leucine-rich Repeat Variant"/>
    <property type="match status" value="2"/>
</dbReference>
<dbReference type="GO" id="GO:0009793">
    <property type="term" value="P:embryo development ending in seed dormancy"/>
    <property type="evidence" value="ECO:0007669"/>
    <property type="project" value="EnsemblPlants"/>
</dbReference>
<keyword evidence="2" id="KW-0131">Cell cycle</keyword>
<comment type="caution">
    <text evidence="4">The sequence shown here is derived from an EMBL/GenBank/DDBJ whole genome shotgun (WGS) entry which is preliminary data.</text>
</comment>
<proteinExistence type="predicted"/>